<keyword evidence="1" id="KW-0479">Metal-binding</keyword>
<keyword evidence="2" id="KW-0472">Membrane</keyword>
<gene>
    <name evidence="3" type="ORF">E4O86_14025</name>
</gene>
<dbReference type="Pfam" id="PF00702">
    <property type="entry name" value="Hydrolase"/>
    <property type="match status" value="1"/>
</dbReference>
<evidence type="ECO:0000313" key="4">
    <source>
        <dbReference type="Proteomes" id="UP000773614"/>
    </source>
</evidence>
<dbReference type="PRINTS" id="PR00120">
    <property type="entry name" value="HATPASE"/>
</dbReference>
<keyword evidence="2" id="KW-1133">Transmembrane helix</keyword>
<accession>A0A964WUA1</accession>
<reference evidence="3" key="1">
    <citation type="submission" date="2019-03" db="EMBL/GenBank/DDBJ databases">
        <title>Afifella sp. nov., isolated from activated sludge.</title>
        <authorList>
            <person name="Li Q."/>
            <person name="Liu Y."/>
        </authorList>
    </citation>
    <scope>NUCLEOTIDE SEQUENCE</scope>
    <source>
        <strain evidence="3">L72</strain>
    </source>
</reference>
<sequence>AAAAGRLGLPSWRAEATPDVKAALLAERAAAGHKVLMVGDGINDAPALASAWVSMSPASASDISQTAADIVFTGRRLGPVLAAWQVARAARRLILQNFALAVAYNLVAVPVAMLGYATPLIAAVAMSSSSIIVTANALRLQLLVRARRMPAAGGPAPAEAAA</sequence>
<organism evidence="3 4">
    <name type="scientific">Propylenella binzhouense</name>
    <dbReference type="NCBI Taxonomy" id="2555902"/>
    <lineage>
        <taxon>Bacteria</taxon>
        <taxon>Pseudomonadati</taxon>
        <taxon>Pseudomonadota</taxon>
        <taxon>Alphaproteobacteria</taxon>
        <taxon>Hyphomicrobiales</taxon>
        <taxon>Propylenellaceae</taxon>
        <taxon>Propylenella</taxon>
    </lineage>
</organism>
<dbReference type="SUPFAM" id="SSF56784">
    <property type="entry name" value="HAD-like"/>
    <property type="match status" value="1"/>
</dbReference>
<dbReference type="GO" id="GO:0016887">
    <property type="term" value="F:ATP hydrolysis activity"/>
    <property type="evidence" value="ECO:0007669"/>
    <property type="project" value="InterPro"/>
</dbReference>
<dbReference type="Proteomes" id="UP000773614">
    <property type="component" value="Unassembled WGS sequence"/>
</dbReference>
<evidence type="ECO:0000313" key="3">
    <source>
        <dbReference type="EMBL" id="MYZ48828.1"/>
    </source>
</evidence>
<protein>
    <submittedName>
        <fullName evidence="3">HAD family hydrolase</fullName>
    </submittedName>
</protein>
<evidence type="ECO:0000256" key="1">
    <source>
        <dbReference type="ARBA" id="ARBA00022723"/>
    </source>
</evidence>
<dbReference type="GO" id="GO:0005524">
    <property type="term" value="F:ATP binding"/>
    <property type="evidence" value="ECO:0007669"/>
    <property type="project" value="InterPro"/>
</dbReference>
<keyword evidence="4" id="KW-1185">Reference proteome</keyword>
<dbReference type="PANTHER" id="PTHR46594:SF4">
    <property type="entry name" value="P-TYPE CATION-TRANSPORTING ATPASE"/>
    <property type="match status" value="1"/>
</dbReference>
<feature type="transmembrane region" description="Helical" evidence="2">
    <location>
        <begin position="93"/>
        <end position="114"/>
    </location>
</feature>
<dbReference type="GO" id="GO:0016020">
    <property type="term" value="C:membrane"/>
    <property type="evidence" value="ECO:0007669"/>
    <property type="project" value="InterPro"/>
</dbReference>
<dbReference type="PANTHER" id="PTHR46594">
    <property type="entry name" value="P-TYPE CATION-TRANSPORTING ATPASE"/>
    <property type="match status" value="1"/>
</dbReference>
<evidence type="ECO:0000256" key="2">
    <source>
        <dbReference type="SAM" id="Phobius"/>
    </source>
</evidence>
<dbReference type="EMBL" id="SPKJ01000049">
    <property type="protein sequence ID" value="MYZ48828.1"/>
    <property type="molecule type" value="Genomic_DNA"/>
</dbReference>
<dbReference type="GO" id="GO:0046872">
    <property type="term" value="F:metal ion binding"/>
    <property type="evidence" value="ECO:0007669"/>
    <property type="project" value="UniProtKB-KW"/>
</dbReference>
<keyword evidence="2" id="KW-0812">Transmembrane</keyword>
<dbReference type="RefSeq" id="WP_161141172.1">
    <property type="nucleotide sequence ID" value="NZ_SPKJ01000049.1"/>
</dbReference>
<proteinExistence type="predicted"/>
<dbReference type="InterPro" id="IPR001757">
    <property type="entry name" value="P_typ_ATPase"/>
</dbReference>
<feature type="non-terminal residue" evidence="3">
    <location>
        <position position="1"/>
    </location>
</feature>
<dbReference type="InterPro" id="IPR023214">
    <property type="entry name" value="HAD_sf"/>
</dbReference>
<dbReference type="AlphaFoldDB" id="A0A964WUA1"/>
<dbReference type="Gene3D" id="3.40.50.1000">
    <property type="entry name" value="HAD superfamily/HAD-like"/>
    <property type="match status" value="1"/>
</dbReference>
<keyword evidence="3" id="KW-0378">Hydrolase</keyword>
<name>A0A964WUA1_9HYPH</name>
<dbReference type="InterPro" id="IPR036412">
    <property type="entry name" value="HAD-like_sf"/>
</dbReference>
<dbReference type="OrthoDB" id="391538at2"/>
<feature type="transmembrane region" description="Helical" evidence="2">
    <location>
        <begin position="120"/>
        <end position="138"/>
    </location>
</feature>
<dbReference type="PRINTS" id="PR00119">
    <property type="entry name" value="CATATPASE"/>
</dbReference>
<comment type="caution">
    <text evidence="3">The sequence shown here is derived from an EMBL/GenBank/DDBJ whole genome shotgun (WGS) entry which is preliminary data.</text>
</comment>